<reference evidence="4" key="2">
    <citation type="submission" date="2023-05" db="EMBL/GenBank/DDBJ databases">
        <authorList>
            <consortium name="Lawrence Berkeley National Laboratory"/>
            <person name="Steindorff A."/>
            <person name="Hensen N."/>
            <person name="Bonometti L."/>
            <person name="Westerberg I."/>
            <person name="Brannstrom I.O."/>
            <person name="Guillou S."/>
            <person name="Cros-Aarteil S."/>
            <person name="Calhoun S."/>
            <person name="Haridas S."/>
            <person name="Kuo A."/>
            <person name="Mondo S."/>
            <person name="Pangilinan J."/>
            <person name="Riley R."/>
            <person name="Labutti K."/>
            <person name="Andreopoulos B."/>
            <person name="Lipzen A."/>
            <person name="Chen C."/>
            <person name="Yanf M."/>
            <person name="Daum C."/>
            <person name="Ng V."/>
            <person name="Clum A."/>
            <person name="Ohm R."/>
            <person name="Martin F."/>
            <person name="Silar P."/>
            <person name="Natvig D."/>
            <person name="Lalanne C."/>
            <person name="Gautier V."/>
            <person name="Ament-Velasquez S.L."/>
            <person name="Kruys A."/>
            <person name="Hutchinson M.I."/>
            <person name="Powell A.J."/>
            <person name="Barry K."/>
            <person name="Miller A.N."/>
            <person name="Grigoriev I.V."/>
            <person name="Debuchy R."/>
            <person name="Gladieux P."/>
            <person name="Thoren M.H."/>
            <person name="Johannesson H."/>
        </authorList>
    </citation>
    <scope>NUCLEOTIDE SEQUENCE</scope>
    <source>
        <strain evidence="4">CBS 123565</strain>
    </source>
</reference>
<protein>
    <submittedName>
        <fullName evidence="4">Alpha/beta-hydrolase</fullName>
    </submittedName>
</protein>
<dbReference type="GO" id="GO:0052689">
    <property type="term" value="F:carboxylic ester hydrolase activity"/>
    <property type="evidence" value="ECO:0007669"/>
    <property type="project" value="TreeGrafter"/>
</dbReference>
<organism evidence="4 5">
    <name type="scientific">Trichocladium antarcticum</name>
    <dbReference type="NCBI Taxonomy" id="1450529"/>
    <lineage>
        <taxon>Eukaryota</taxon>
        <taxon>Fungi</taxon>
        <taxon>Dikarya</taxon>
        <taxon>Ascomycota</taxon>
        <taxon>Pezizomycotina</taxon>
        <taxon>Sordariomycetes</taxon>
        <taxon>Sordariomycetidae</taxon>
        <taxon>Sordariales</taxon>
        <taxon>Chaetomiaceae</taxon>
        <taxon>Trichocladium</taxon>
    </lineage>
</organism>
<sequence length="361" mass="38589">MPNAEAKQGNGAEQAPTAKKQTHFTSTSTPVARRPPLPSLFLPPSIAHPSLSLANSPKKQPKKPTDNDIPHPPQTPLPTHTHTVVFLHGRGDNTRAFSAFITRWRDSMGRNLLDTFPTVRWVFPQAPQRPIAAAAAAAAAAGGQTATQQHCPQWFDVWNVRDFADREALQAPGLRDSVLRVRDLLRDEAARLGGDWTRLVLAGISMGAATGVHTLFNLTVPSSVDGGGGGRGGGGGGGRLGGLMGFCARCPFAGRGLDGMREVLGLEGVPPHDEVVRRTPMMLAHCANDPLVLVEKGRGLRDTLRAFGAQVEWCEYADGGHWFHEPEGLDDVVRFLEGVVGVKSVDALAQIPADARAMDLS</sequence>
<feature type="domain" description="Phospholipase/carboxylesterase/thioesterase" evidence="3">
    <location>
        <begin position="79"/>
        <end position="218"/>
    </location>
</feature>
<dbReference type="SUPFAM" id="SSF53474">
    <property type="entry name" value="alpha/beta-Hydrolases"/>
    <property type="match status" value="1"/>
</dbReference>
<evidence type="ECO:0000256" key="2">
    <source>
        <dbReference type="SAM" id="MobiDB-lite"/>
    </source>
</evidence>
<evidence type="ECO:0000256" key="1">
    <source>
        <dbReference type="ARBA" id="ARBA00006499"/>
    </source>
</evidence>
<accession>A0AAN6ZAY2</accession>
<gene>
    <name evidence="4" type="ORF">BT67DRAFT_390156</name>
</gene>
<comment type="similarity">
    <text evidence="1">Belongs to the AB hydrolase superfamily. AB hydrolase 2 family.</text>
</comment>
<evidence type="ECO:0000313" key="5">
    <source>
        <dbReference type="Proteomes" id="UP001304895"/>
    </source>
</evidence>
<feature type="region of interest" description="Disordered" evidence="2">
    <location>
        <begin position="1"/>
        <end position="80"/>
    </location>
</feature>
<name>A0AAN6ZAY2_9PEZI</name>
<dbReference type="PANTHER" id="PTHR10655:SF63">
    <property type="entry name" value="PHOSPHOLIPASE_CARBOXYLESTERASE_THIOESTERASE DOMAIN-CONTAINING PROTEIN"/>
    <property type="match status" value="1"/>
</dbReference>
<dbReference type="AlphaFoldDB" id="A0AAN6ZAY2"/>
<dbReference type="GO" id="GO:0008474">
    <property type="term" value="F:palmitoyl-(protein) hydrolase activity"/>
    <property type="evidence" value="ECO:0007669"/>
    <property type="project" value="TreeGrafter"/>
</dbReference>
<comment type="caution">
    <text evidence="4">The sequence shown here is derived from an EMBL/GenBank/DDBJ whole genome shotgun (WGS) entry which is preliminary data.</text>
</comment>
<dbReference type="GO" id="GO:0005737">
    <property type="term" value="C:cytoplasm"/>
    <property type="evidence" value="ECO:0007669"/>
    <property type="project" value="TreeGrafter"/>
</dbReference>
<dbReference type="InterPro" id="IPR003140">
    <property type="entry name" value="PLipase/COase/thioEstase"/>
</dbReference>
<proteinExistence type="inferred from homology"/>
<evidence type="ECO:0000259" key="3">
    <source>
        <dbReference type="Pfam" id="PF02230"/>
    </source>
</evidence>
<keyword evidence="5" id="KW-1185">Reference proteome</keyword>
<dbReference type="EMBL" id="MU853432">
    <property type="protein sequence ID" value="KAK4130734.1"/>
    <property type="molecule type" value="Genomic_DNA"/>
</dbReference>
<dbReference type="InterPro" id="IPR050565">
    <property type="entry name" value="LYPA1-2/EST-like"/>
</dbReference>
<dbReference type="Pfam" id="PF02230">
    <property type="entry name" value="Abhydrolase_2"/>
    <property type="match status" value="1"/>
</dbReference>
<dbReference type="PANTHER" id="PTHR10655">
    <property type="entry name" value="LYSOPHOSPHOLIPASE-RELATED"/>
    <property type="match status" value="1"/>
</dbReference>
<evidence type="ECO:0000313" key="4">
    <source>
        <dbReference type="EMBL" id="KAK4130734.1"/>
    </source>
</evidence>
<reference evidence="4" key="1">
    <citation type="journal article" date="2023" name="Mol. Phylogenet. Evol.">
        <title>Genome-scale phylogeny and comparative genomics of the fungal order Sordariales.</title>
        <authorList>
            <person name="Hensen N."/>
            <person name="Bonometti L."/>
            <person name="Westerberg I."/>
            <person name="Brannstrom I.O."/>
            <person name="Guillou S."/>
            <person name="Cros-Aarteil S."/>
            <person name="Calhoun S."/>
            <person name="Haridas S."/>
            <person name="Kuo A."/>
            <person name="Mondo S."/>
            <person name="Pangilinan J."/>
            <person name="Riley R."/>
            <person name="LaButti K."/>
            <person name="Andreopoulos B."/>
            <person name="Lipzen A."/>
            <person name="Chen C."/>
            <person name="Yan M."/>
            <person name="Daum C."/>
            <person name="Ng V."/>
            <person name="Clum A."/>
            <person name="Steindorff A."/>
            <person name="Ohm R.A."/>
            <person name="Martin F."/>
            <person name="Silar P."/>
            <person name="Natvig D.O."/>
            <person name="Lalanne C."/>
            <person name="Gautier V."/>
            <person name="Ament-Velasquez S.L."/>
            <person name="Kruys A."/>
            <person name="Hutchinson M.I."/>
            <person name="Powell A.J."/>
            <person name="Barry K."/>
            <person name="Miller A.N."/>
            <person name="Grigoriev I.V."/>
            <person name="Debuchy R."/>
            <person name="Gladieux P."/>
            <person name="Hiltunen Thoren M."/>
            <person name="Johannesson H."/>
        </authorList>
    </citation>
    <scope>NUCLEOTIDE SEQUENCE</scope>
    <source>
        <strain evidence="4">CBS 123565</strain>
    </source>
</reference>
<dbReference type="InterPro" id="IPR029058">
    <property type="entry name" value="AB_hydrolase_fold"/>
</dbReference>
<dbReference type="Gene3D" id="3.40.50.1820">
    <property type="entry name" value="alpha/beta hydrolase"/>
    <property type="match status" value="1"/>
</dbReference>
<dbReference type="Proteomes" id="UP001304895">
    <property type="component" value="Unassembled WGS sequence"/>
</dbReference>